<dbReference type="GO" id="GO:0003677">
    <property type="term" value="F:DNA binding"/>
    <property type="evidence" value="ECO:0007669"/>
    <property type="project" value="UniProtKB-KW"/>
</dbReference>
<gene>
    <name evidence="8" type="ORF">EZE20_05605</name>
</gene>
<dbReference type="GO" id="GO:0005829">
    <property type="term" value="C:cytosol"/>
    <property type="evidence" value="ECO:0007669"/>
    <property type="project" value="TreeGrafter"/>
</dbReference>
<evidence type="ECO:0000256" key="3">
    <source>
        <dbReference type="ARBA" id="ARBA00022989"/>
    </source>
</evidence>
<dbReference type="PANTHER" id="PTHR46797">
    <property type="entry name" value="HTH-TYPE TRANSCRIPTIONAL REGULATOR"/>
    <property type="match status" value="1"/>
</dbReference>
<dbReference type="Gene3D" id="1.10.260.40">
    <property type="entry name" value="lambda repressor-like DNA-binding domains"/>
    <property type="match status" value="1"/>
</dbReference>
<evidence type="ECO:0000256" key="5">
    <source>
        <dbReference type="ARBA" id="ARBA00023136"/>
    </source>
</evidence>
<comment type="caution">
    <text evidence="8">The sequence shown here is derived from an EMBL/GenBank/DDBJ whole genome shotgun (WGS) entry which is preliminary data.</text>
</comment>
<dbReference type="GO" id="GO:0003700">
    <property type="term" value="F:DNA-binding transcription factor activity"/>
    <property type="evidence" value="ECO:0007669"/>
    <property type="project" value="TreeGrafter"/>
</dbReference>
<dbReference type="PANTHER" id="PTHR46797:SF1">
    <property type="entry name" value="METHYLPHOSPHONATE SYNTHASE"/>
    <property type="match status" value="1"/>
</dbReference>
<keyword evidence="5 6" id="KW-0472">Membrane</keyword>
<sequence>MKTGQLIKELRLKKGITQEDLAAKTDISVRTIQRIESGEVDPRAYTLQSIAAALDVAYEVLIYSTSEGNAIQEKESSRWLPILHLSGLLLLIFPPILVWIWKRDEVPGIRRHAVEVLNFQLSMSLYFLVFVIAFSPPLLLLIFLFSQVMIILNSVKVTSGQPYKYPLSIRFLKQEMVVQNAYE</sequence>
<evidence type="ECO:0000256" key="4">
    <source>
        <dbReference type="ARBA" id="ARBA00023125"/>
    </source>
</evidence>
<dbReference type="SUPFAM" id="SSF47413">
    <property type="entry name" value="lambda repressor-like DNA-binding domains"/>
    <property type="match status" value="1"/>
</dbReference>
<dbReference type="InterPro" id="IPR001387">
    <property type="entry name" value="Cro/C1-type_HTH"/>
</dbReference>
<evidence type="ECO:0000313" key="8">
    <source>
        <dbReference type="EMBL" id="TDB67421.1"/>
    </source>
</evidence>
<dbReference type="Pfam" id="PF01381">
    <property type="entry name" value="HTH_3"/>
    <property type="match status" value="1"/>
</dbReference>
<dbReference type="InterPro" id="IPR019109">
    <property type="entry name" value="MamF_MmsF"/>
</dbReference>
<accession>A0A4R4KLG1</accession>
<dbReference type="EMBL" id="SMJU01000003">
    <property type="protein sequence ID" value="TDB67421.1"/>
    <property type="molecule type" value="Genomic_DNA"/>
</dbReference>
<dbReference type="InterPro" id="IPR050807">
    <property type="entry name" value="TransReg_Diox_bact_type"/>
</dbReference>
<dbReference type="PROSITE" id="PS50943">
    <property type="entry name" value="HTH_CROC1"/>
    <property type="match status" value="1"/>
</dbReference>
<feature type="transmembrane region" description="Helical" evidence="6">
    <location>
        <begin position="121"/>
        <end position="145"/>
    </location>
</feature>
<evidence type="ECO:0000256" key="6">
    <source>
        <dbReference type="SAM" id="Phobius"/>
    </source>
</evidence>
<dbReference type="Proteomes" id="UP000295706">
    <property type="component" value="Unassembled WGS sequence"/>
</dbReference>
<evidence type="ECO:0000256" key="2">
    <source>
        <dbReference type="ARBA" id="ARBA00022692"/>
    </source>
</evidence>
<proteinExistence type="predicted"/>
<keyword evidence="3 6" id="KW-1133">Transmembrane helix</keyword>
<evidence type="ECO:0000313" key="9">
    <source>
        <dbReference type="Proteomes" id="UP000295706"/>
    </source>
</evidence>
<keyword evidence="2 6" id="KW-0812">Transmembrane</keyword>
<keyword evidence="4" id="KW-0238">DNA-binding</keyword>
<keyword evidence="9" id="KW-1185">Reference proteome</keyword>
<evidence type="ECO:0000259" key="7">
    <source>
        <dbReference type="PROSITE" id="PS50943"/>
    </source>
</evidence>
<evidence type="ECO:0000256" key="1">
    <source>
        <dbReference type="ARBA" id="ARBA00004141"/>
    </source>
</evidence>
<feature type="transmembrane region" description="Helical" evidence="6">
    <location>
        <begin position="82"/>
        <end position="101"/>
    </location>
</feature>
<feature type="domain" description="HTH cro/C1-type" evidence="7">
    <location>
        <begin position="7"/>
        <end position="61"/>
    </location>
</feature>
<name>A0A4R4KLG1_9BACT</name>
<dbReference type="CDD" id="cd00093">
    <property type="entry name" value="HTH_XRE"/>
    <property type="match status" value="1"/>
</dbReference>
<dbReference type="OrthoDB" id="1357763at2"/>
<comment type="subcellular location">
    <subcellularLocation>
        <location evidence="1">Membrane</location>
        <topology evidence="1">Multi-pass membrane protein</topology>
    </subcellularLocation>
</comment>
<dbReference type="Pfam" id="PF09685">
    <property type="entry name" value="MamF_MmsF"/>
    <property type="match status" value="1"/>
</dbReference>
<protein>
    <submittedName>
        <fullName evidence="8">Helix-turn-helix domain-containing protein</fullName>
    </submittedName>
</protein>
<reference evidence="8 9" key="1">
    <citation type="submission" date="2019-02" db="EMBL/GenBank/DDBJ databases">
        <title>Arundinibacter roseus gen. nov., sp. nov., a new member of the family Cytophagaceae.</title>
        <authorList>
            <person name="Szuroczki S."/>
            <person name="Khayer B."/>
            <person name="Sproer C."/>
            <person name="Toumi M."/>
            <person name="Szabo A."/>
            <person name="Felfoldi T."/>
            <person name="Schumann P."/>
            <person name="Toth E."/>
        </authorList>
    </citation>
    <scope>NUCLEOTIDE SEQUENCE [LARGE SCALE GENOMIC DNA]</scope>
    <source>
        <strain evidence="8 9">DMA-k-7a</strain>
    </source>
</reference>
<dbReference type="InterPro" id="IPR010982">
    <property type="entry name" value="Lambda_DNA-bd_dom_sf"/>
</dbReference>
<organism evidence="8 9">
    <name type="scientific">Arundinibacter roseus</name>
    <dbReference type="NCBI Taxonomy" id="2070510"/>
    <lineage>
        <taxon>Bacteria</taxon>
        <taxon>Pseudomonadati</taxon>
        <taxon>Bacteroidota</taxon>
        <taxon>Cytophagia</taxon>
        <taxon>Cytophagales</taxon>
        <taxon>Spirosomataceae</taxon>
        <taxon>Arundinibacter</taxon>
    </lineage>
</organism>
<dbReference type="AlphaFoldDB" id="A0A4R4KLG1"/>
<dbReference type="RefSeq" id="WP_132115387.1">
    <property type="nucleotide sequence ID" value="NZ_SMJU01000003.1"/>
</dbReference>
<dbReference type="SMART" id="SM00530">
    <property type="entry name" value="HTH_XRE"/>
    <property type="match status" value="1"/>
</dbReference>